<dbReference type="SUPFAM" id="SSF53697">
    <property type="entry name" value="SIS domain"/>
    <property type="match status" value="1"/>
</dbReference>
<evidence type="ECO:0000313" key="5">
    <source>
        <dbReference type="EMBL" id="EFW04653.1"/>
    </source>
</evidence>
<comment type="caution">
    <text evidence="5">The sequence shown here is derived from an EMBL/GenBank/DDBJ whole genome shotgun (WGS) entry which is preliminary data.</text>
</comment>
<dbReference type="EMBL" id="ADKX01000034">
    <property type="protein sequence ID" value="EFW04653.1"/>
    <property type="molecule type" value="Genomic_DNA"/>
</dbReference>
<dbReference type="Pfam" id="PF01380">
    <property type="entry name" value="SIS"/>
    <property type="match status" value="1"/>
</dbReference>
<reference evidence="5 6" key="1">
    <citation type="submission" date="2010-12" db="EMBL/GenBank/DDBJ databases">
        <title>The Genome Sequence of Coprobacillus sp. strain 29_1.</title>
        <authorList>
            <consortium name="The Broad Institute Genome Sequencing Platform"/>
            <person name="Earl A."/>
            <person name="Ward D."/>
            <person name="Feldgarden M."/>
            <person name="Gevers D."/>
            <person name="Daigneault M."/>
            <person name="Sibley C.D."/>
            <person name="White A."/>
            <person name="Strauss J."/>
            <person name="Allen-Vercoe E."/>
            <person name="Young S.K."/>
            <person name="Zeng Q."/>
            <person name="Gargeya S."/>
            <person name="Fitzgerald M."/>
            <person name="Haas B."/>
            <person name="Abouelleil A."/>
            <person name="Alvarado L."/>
            <person name="Arachchi H.M."/>
            <person name="Berlin A."/>
            <person name="Brown A."/>
            <person name="Chapman S.B."/>
            <person name="Chen Z."/>
            <person name="Dunbar C."/>
            <person name="Freedman E."/>
            <person name="Gearin G."/>
            <person name="Gellesch M."/>
            <person name="Goldberg J."/>
            <person name="Griggs A."/>
            <person name="Gujja S."/>
            <person name="Heilman E."/>
            <person name="Heiman D."/>
            <person name="Howarth C."/>
            <person name="Larson L."/>
            <person name="Lui A."/>
            <person name="MacDonald P.J.P."/>
            <person name="Mehta T."/>
            <person name="Montmayeur A."/>
            <person name="Murphy C."/>
            <person name="Neiman D."/>
            <person name="Pearson M."/>
            <person name="Priest M."/>
            <person name="Roberts A."/>
            <person name="Saif S."/>
            <person name="Shea T."/>
            <person name="Shenoy N."/>
            <person name="Sisk P."/>
            <person name="Stolte C."/>
            <person name="Sykes S."/>
            <person name="White J."/>
            <person name="Yandava C."/>
            <person name="Nusbaum C."/>
            <person name="Birren B."/>
        </authorList>
    </citation>
    <scope>NUCLEOTIDE SEQUENCE [LARGE SCALE GENOMIC DNA]</scope>
    <source>
        <strain evidence="5 6">29_1</strain>
    </source>
</reference>
<dbReference type="InterPro" id="IPR047640">
    <property type="entry name" value="RpiR-like"/>
</dbReference>
<evidence type="ECO:0000256" key="1">
    <source>
        <dbReference type="ARBA" id="ARBA00023015"/>
    </source>
</evidence>
<sequence>MNLRDIAKRYVLNDTELNIVETIMNELAIGNERISIRELASKTFVSTTTIINLAKKLGFIGYSQMIYILNDNIHKQVSIHNNHSLEEFIHKEDMDTMQQLINDIHTYRDQKIYLVGIGFSGMITGYFLKRLAEFDIFAYEGAPIDCINARSKPSVVIIFSKSGETEDIIQIINLSKKMGHKIYAMTATQKSTIAKLSDYHIQLQFQQNKFFETPDYYVGTAIFVIENILTEVLKKESS</sequence>
<dbReference type="InterPro" id="IPR001347">
    <property type="entry name" value="SIS_dom"/>
</dbReference>
<evidence type="ECO:0000313" key="6">
    <source>
        <dbReference type="Proteomes" id="UP000003157"/>
    </source>
</evidence>
<dbReference type="PANTHER" id="PTHR30514:SF21">
    <property type="entry name" value="RPIR-FAMILY TRANSCRIPTIONAL REGULATOR"/>
    <property type="match status" value="1"/>
</dbReference>
<protein>
    <recommendedName>
        <fullName evidence="4">SIS domain-containing protein</fullName>
    </recommendedName>
</protein>
<feature type="domain" description="SIS" evidence="4">
    <location>
        <begin position="97"/>
        <end position="238"/>
    </location>
</feature>
<organism evidence="5 6">
    <name type="scientific">Coprobacillus cateniformis</name>
    <dbReference type="NCBI Taxonomy" id="100884"/>
    <lineage>
        <taxon>Bacteria</taxon>
        <taxon>Bacillati</taxon>
        <taxon>Bacillota</taxon>
        <taxon>Erysipelotrichia</taxon>
        <taxon>Erysipelotrichales</taxon>
        <taxon>Coprobacillaceae</taxon>
        <taxon>Coprobacillus</taxon>
    </lineage>
</organism>
<dbReference type="PROSITE" id="PS51464">
    <property type="entry name" value="SIS"/>
    <property type="match status" value="1"/>
</dbReference>
<evidence type="ECO:0000256" key="2">
    <source>
        <dbReference type="ARBA" id="ARBA00023125"/>
    </source>
</evidence>
<keyword evidence="6" id="KW-1185">Reference proteome</keyword>
<keyword evidence="1" id="KW-0805">Transcription regulation</keyword>
<dbReference type="eggNOG" id="COG1737">
    <property type="taxonomic scope" value="Bacteria"/>
</dbReference>
<dbReference type="Proteomes" id="UP000003157">
    <property type="component" value="Unassembled WGS sequence"/>
</dbReference>
<dbReference type="InterPro" id="IPR035472">
    <property type="entry name" value="RpiR-like_SIS"/>
</dbReference>
<dbReference type="GO" id="GO:0003700">
    <property type="term" value="F:DNA-binding transcription factor activity"/>
    <property type="evidence" value="ECO:0007669"/>
    <property type="project" value="InterPro"/>
</dbReference>
<accession>E7GBB8</accession>
<dbReference type="AlphaFoldDB" id="E7GBB8"/>
<dbReference type="OrthoDB" id="370421at2"/>
<gene>
    <name evidence="5" type="ORF">HMPREF9488_02059</name>
</gene>
<name>E7GBB8_9FIRM</name>
<proteinExistence type="predicted"/>
<dbReference type="PANTHER" id="PTHR30514">
    <property type="entry name" value="GLUCOKINASE"/>
    <property type="match status" value="1"/>
</dbReference>
<dbReference type="Gene3D" id="3.40.50.10490">
    <property type="entry name" value="Glucose-6-phosphate isomerase like protein, domain 1"/>
    <property type="match status" value="1"/>
</dbReference>
<dbReference type="GO" id="GO:1901135">
    <property type="term" value="P:carbohydrate derivative metabolic process"/>
    <property type="evidence" value="ECO:0007669"/>
    <property type="project" value="InterPro"/>
</dbReference>
<dbReference type="InterPro" id="IPR000281">
    <property type="entry name" value="HTH_RpiR"/>
</dbReference>
<keyword evidence="2" id="KW-0238">DNA-binding</keyword>
<dbReference type="STRING" id="100884.GCA_000269565_02160"/>
<dbReference type="RefSeq" id="WP_008789159.1">
    <property type="nucleotide sequence ID" value="NZ_AKCB01000001.1"/>
</dbReference>
<keyword evidence="3" id="KW-0804">Transcription</keyword>
<dbReference type="CDD" id="cd05013">
    <property type="entry name" value="SIS_RpiR"/>
    <property type="match status" value="1"/>
</dbReference>
<dbReference type="InterPro" id="IPR009057">
    <property type="entry name" value="Homeodomain-like_sf"/>
</dbReference>
<dbReference type="Pfam" id="PF01418">
    <property type="entry name" value="HTH_6"/>
    <property type="match status" value="1"/>
</dbReference>
<dbReference type="HOGENOM" id="CLU_055769_4_1_9"/>
<dbReference type="SUPFAM" id="SSF46689">
    <property type="entry name" value="Homeodomain-like"/>
    <property type="match status" value="1"/>
</dbReference>
<dbReference type="InterPro" id="IPR046348">
    <property type="entry name" value="SIS_dom_sf"/>
</dbReference>
<dbReference type="GeneID" id="78229998"/>
<evidence type="ECO:0000256" key="3">
    <source>
        <dbReference type="ARBA" id="ARBA00023163"/>
    </source>
</evidence>
<evidence type="ECO:0000259" key="4">
    <source>
        <dbReference type="PROSITE" id="PS51464"/>
    </source>
</evidence>
<dbReference type="Gene3D" id="1.10.10.10">
    <property type="entry name" value="Winged helix-like DNA-binding domain superfamily/Winged helix DNA-binding domain"/>
    <property type="match status" value="1"/>
</dbReference>
<dbReference type="InterPro" id="IPR036388">
    <property type="entry name" value="WH-like_DNA-bd_sf"/>
</dbReference>
<dbReference type="GO" id="GO:0097367">
    <property type="term" value="F:carbohydrate derivative binding"/>
    <property type="evidence" value="ECO:0007669"/>
    <property type="project" value="InterPro"/>
</dbReference>
<dbReference type="GO" id="GO:0003677">
    <property type="term" value="F:DNA binding"/>
    <property type="evidence" value="ECO:0007669"/>
    <property type="project" value="UniProtKB-KW"/>
</dbReference>